<evidence type="ECO:0000256" key="7">
    <source>
        <dbReference type="ARBA" id="ARBA00023136"/>
    </source>
</evidence>
<dbReference type="UniPathway" id="UPA00360">
    <property type="reaction ID" value="UER00485"/>
</dbReference>
<dbReference type="GO" id="GO:0036104">
    <property type="term" value="P:Kdo2-lipid A biosynthetic process"/>
    <property type="evidence" value="ECO:0007669"/>
    <property type="project" value="UniProtKB-UniRule"/>
</dbReference>
<keyword evidence="11" id="KW-1185">Reference proteome</keyword>
<keyword evidence="4 9" id="KW-0812">Transmembrane</keyword>
<evidence type="ECO:0000313" key="10">
    <source>
        <dbReference type="EMBL" id="OBS09612.1"/>
    </source>
</evidence>
<gene>
    <name evidence="9" type="primary">lpxL</name>
    <name evidence="10" type="ORF">Thpro_021940</name>
</gene>
<organism evidence="10 11">
    <name type="scientific">Acidihalobacter prosperus</name>
    <dbReference type="NCBI Taxonomy" id="160660"/>
    <lineage>
        <taxon>Bacteria</taxon>
        <taxon>Pseudomonadati</taxon>
        <taxon>Pseudomonadota</taxon>
        <taxon>Gammaproteobacteria</taxon>
        <taxon>Chromatiales</taxon>
        <taxon>Ectothiorhodospiraceae</taxon>
        <taxon>Acidihalobacter</taxon>
    </lineage>
</organism>
<sequence>MSDAPPAEPLLLAPRHWPTWVALGLLRAVTWLPFPVALAVGRTLGRVAYAFAPRRRRIARINIDLCFPERSEAERAQLVRRHFTSLGMGVIETAMSWWAPTEKIQRQVEWAGLEHFEAARAQGHGVMLVGAHFTDLEIAGQPLAARMDLHVMYRPHENPVIERAMSASRSRRYGKAIPRHDSRGLLRSLREGHVVWYASDQNYGHKGSVFAPFFGIPAATNTGTSRIARLTGAPVVPFFSARLPGSARYLLEFLPVLEDFPSGDDAADATRINRLIEDFARRFPEQYLWVNRRFKDRPGDEPRFY</sequence>
<dbReference type="STRING" id="160660.BJI67_03075"/>
<keyword evidence="3 9" id="KW-0808">Transferase</keyword>
<evidence type="ECO:0000256" key="4">
    <source>
        <dbReference type="ARBA" id="ARBA00022692"/>
    </source>
</evidence>
<keyword evidence="2 9" id="KW-0997">Cell inner membrane</keyword>
<dbReference type="AlphaFoldDB" id="A0A1A6C4X4"/>
<dbReference type="Pfam" id="PF03279">
    <property type="entry name" value="Lip_A_acyltrans"/>
    <property type="match status" value="1"/>
</dbReference>
<evidence type="ECO:0000256" key="8">
    <source>
        <dbReference type="ARBA" id="ARBA00023315"/>
    </source>
</evidence>
<dbReference type="InterPro" id="IPR004960">
    <property type="entry name" value="LipA_acyltrans"/>
</dbReference>
<keyword evidence="5 9" id="KW-0448">Lipopolysaccharide biosynthesis</keyword>
<dbReference type="UniPathway" id="UPA00030"/>
<comment type="function">
    <text evidence="9">Catalyzes the transfer of an acyl chain from an acyl-[acyl-carrier-protein] (ACP) to a Kdo(2)-lipid IV(A) to form a Kdo(2)-(acyl)-lipid IV(A).</text>
</comment>
<accession>A0A1A6C4X4</accession>
<comment type="similarity">
    <text evidence="9">Belongs to the LpxL/LpxM/LpxP family.</text>
</comment>
<dbReference type="GO" id="GO:0009245">
    <property type="term" value="P:lipid A biosynthetic process"/>
    <property type="evidence" value="ECO:0007669"/>
    <property type="project" value="InterPro"/>
</dbReference>
<dbReference type="GO" id="GO:0005886">
    <property type="term" value="C:plasma membrane"/>
    <property type="evidence" value="ECO:0007669"/>
    <property type="project" value="UniProtKB-SubCell"/>
</dbReference>
<keyword evidence="8 9" id="KW-0012">Acyltransferase</keyword>
<evidence type="ECO:0000313" key="11">
    <source>
        <dbReference type="Proteomes" id="UP000029273"/>
    </source>
</evidence>
<dbReference type="GO" id="GO:0008913">
    <property type="term" value="F:Kdo2-lipid IVA acyltransferase activity"/>
    <property type="evidence" value="ECO:0007669"/>
    <property type="project" value="UniProtKB-EC"/>
</dbReference>
<dbReference type="EC" id="2.3.1.241" evidence="9"/>
<dbReference type="Proteomes" id="UP000029273">
    <property type="component" value="Unassembled WGS sequence"/>
</dbReference>
<comment type="pathway">
    <text evidence="9">Bacterial outer membrane biogenesis; lipopolysaccharide biosynthesis.</text>
</comment>
<dbReference type="InterPro" id="IPR011920">
    <property type="entry name" value="Lipid_A_LpxL_LpxP"/>
</dbReference>
<evidence type="ECO:0000256" key="3">
    <source>
        <dbReference type="ARBA" id="ARBA00022679"/>
    </source>
</evidence>
<dbReference type="NCBIfam" id="TIGR02207">
    <property type="entry name" value="lipid_A_htrB"/>
    <property type="match status" value="1"/>
</dbReference>
<dbReference type="HAMAP" id="MF_01942">
    <property type="entry name" value="Lipid_A_LpxL_LpxP"/>
    <property type="match status" value="1"/>
</dbReference>
<dbReference type="GO" id="GO:0009103">
    <property type="term" value="P:lipopolysaccharide biosynthetic process"/>
    <property type="evidence" value="ECO:0007669"/>
    <property type="project" value="UniProtKB-UniRule"/>
</dbReference>
<comment type="catalytic activity">
    <reaction evidence="9">
        <text>an alpha-Kdo-(2-&gt;4)-alpha-Kdo-(2-&gt;6)-lipid IVA + a fatty acyl-[ACP] = an alpha-Kdo-(2-&gt;4)-alpha-Kdo-(2-&gt;6)-(acyl)-lipid IVA + holo-[ACP]</text>
        <dbReference type="Rhea" id="RHEA:69396"/>
        <dbReference type="Rhea" id="RHEA-COMP:9685"/>
        <dbReference type="Rhea" id="RHEA-COMP:14125"/>
        <dbReference type="ChEBI" id="CHEBI:64479"/>
        <dbReference type="ChEBI" id="CHEBI:138651"/>
        <dbReference type="ChEBI" id="CHEBI:176429"/>
        <dbReference type="ChEBI" id="CHEBI:176430"/>
        <dbReference type="EC" id="2.3.1.241"/>
    </reaction>
</comment>
<keyword evidence="6 9" id="KW-1133">Transmembrane helix</keyword>
<dbReference type="PANTHER" id="PTHR30606">
    <property type="entry name" value="LIPID A BIOSYNTHESIS LAUROYL ACYLTRANSFERASE"/>
    <property type="match status" value="1"/>
</dbReference>
<evidence type="ECO:0000256" key="9">
    <source>
        <dbReference type="HAMAP-Rule" id="MF_01942"/>
    </source>
</evidence>
<evidence type="ECO:0000256" key="2">
    <source>
        <dbReference type="ARBA" id="ARBA00022519"/>
    </source>
</evidence>
<keyword evidence="1 9" id="KW-1003">Cell membrane</keyword>
<evidence type="ECO:0000256" key="5">
    <source>
        <dbReference type="ARBA" id="ARBA00022985"/>
    </source>
</evidence>
<dbReference type="CDD" id="cd07984">
    <property type="entry name" value="LPLAT_LABLAT-like"/>
    <property type="match status" value="1"/>
</dbReference>
<evidence type="ECO:0000256" key="1">
    <source>
        <dbReference type="ARBA" id="ARBA00022475"/>
    </source>
</evidence>
<protein>
    <recommendedName>
        <fullName evidence="9">Lipid A biosynthesis acyltransferase</fullName>
        <ecNumber evidence="9">2.3.1.241</ecNumber>
    </recommendedName>
    <alternativeName>
        <fullName evidence="9">Kdo(2)-lipid IV(A) acyltransferase</fullName>
    </alternativeName>
</protein>
<dbReference type="RefSeq" id="WP_052064712.1">
    <property type="nucleotide sequence ID" value="NZ_JQSG02000003.1"/>
</dbReference>
<dbReference type="EMBL" id="JQSG02000003">
    <property type="protein sequence ID" value="OBS09612.1"/>
    <property type="molecule type" value="Genomic_DNA"/>
</dbReference>
<dbReference type="PANTHER" id="PTHR30606:SF9">
    <property type="entry name" value="LIPID A BIOSYNTHESIS LAUROYLTRANSFERASE"/>
    <property type="match status" value="1"/>
</dbReference>
<comment type="pathway">
    <text evidence="9">Glycolipid biosynthesis; KDO(2)-lipid A biosynthesis; KDO(2)-lipid A from CMP-3-deoxy-D-manno-octulosonate and lipid IV(A): step 3/4.</text>
</comment>
<comment type="caution">
    <text evidence="10">The sequence shown here is derived from an EMBL/GenBank/DDBJ whole genome shotgun (WGS) entry which is preliminary data.</text>
</comment>
<feature type="short sequence motif" description="HXXXXD motif" evidence="9">
    <location>
        <begin position="132"/>
        <end position="137"/>
    </location>
</feature>
<comment type="subcellular location">
    <subcellularLocation>
        <location evidence="9">Cell inner membrane</location>
        <topology evidence="9">Single-pass membrane protein</topology>
    </subcellularLocation>
</comment>
<dbReference type="PIRSF" id="PIRSF026649">
    <property type="entry name" value="MsbB"/>
    <property type="match status" value="1"/>
</dbReference>
<proteinExistence type="inferred from homology"/>
<reference evidence="10 11" key="1">
    <citation type="journal article" date="2014" name="Genome Announc.">
        <title>Draft Genome Sequence of the Iron-Oxidizing, Acidophilic, and Halotolerant 'Thiobacillus prosperus' Type Strain DSM 5130.</title>
        <authorList>
            <person name="Ossandon F.J."/>
            <person name="Cardenas J.P."/>
            <person name="Corbett M."/>
            <person name="Quatrini R."/>
            <person name="Holmes D.S."/>
            <person name="Watkin E."/>
        </authorList>
    </citation>
    <scope>NUCLEOTIDE SEQUENCE [LARGE SCALE GENOMIC DNA]</scope>
    <source>
        <strain evidence="10 11">DSM 5130</strain>
    </source>
</reference>
<name>A0A1A6C4X4_9GAMM</name>
<evidence type="ECO:0000256" key="6">
    <source>
        <dbReference type="ARBA" id="ARBA00022989"/>
    </source>
</evidence>
<keyword evidence="7 9" id="KW-0472">Membrane</keyword>